<comment type="caution">
    <text evidence="1">The sequence shown here is derived from an EMBL/GenBank/DDBJ whole genome shotgun (WGS) entry which is preliminary data.</text>
</comment>
<organism evidence="1 2">
    <name type="scientific">Trichonephila clavipes</name>
    <name type="common">Golden silk orbweaver</name>
    <name type="synonym">Nephila clavipes</name>
    <dbReference type="NCBI Taxonomy" id="2585209"/>
    <lineage>
        <taxon>Eukaryota</taxon>
        <taxon>Metazoa</taxon>
        <taxon>Ecdysozoa</taxon>
        <taxon>Arthropoda</taxon>
        <taxon>Chelicerata</taxon>
        <taxon>Arachnida</taxon>
        <taxon>Araneae</taxon>
        <taxon>Araneomorphae</taxon>
        <taxon>Entelegynae</taxon>
        <taxon>Araneoidea</taxon>
        <taxon>Nephilidae</taxon>
        <taxon>Trichonephila</taxon>
    </lineage>
</organism>
<proteinExistence type="predicted"/>
<dbReference type="EMBL" id="BMAU01021279">
    <property type="protein sequence ID" value="GFY07882.1"/>
    <property type="molecule type" value="Genomic_DNA"/>
</dbReference>
<gene>
    <name evidence="1" type="ORF">TNCV_2579141</name>
</gene>
<name>A0A8X6V7M2_TRICX</name>
<protein>
    <submittedName>
        <fullName evidence="1">Uncharacterized protein</fullName>
    </submittedName>
</protein>
<keyword evidence="2" id="KW-1185">Reference proteome</keyword>
<dbReference type="Proteomes" id="UP000887159">
    <property type="component" value="Unassembled WGS sequence"/>
</dbReference>
<evidence type="ECO:0000313" key="2">
    <source>
        <dbReference type="Proteomes" id="UP000887159"/>
    </source>
</evidence>
<sequence>MTSRNHLDHFLIWTAVDKLEVNQSQAEESRMLLVTRNRSPGVSDVKDAARIGMPVVENIDNNTEIIEVDRHFSSRIKAQELNIDHKTI</sequence>
<accession>A0A8X6V7M2</accession>
<evidence type="ECO:0000313" key="1">
    <source>
        <dbReference type="EMBL" id="GFY07882.1"/>
    </source>
</evidence>
<reference evidence="1" key="1">
    <citation type="submission" date="2020-08" db="EMBL/GenBank/DDBJ databases">
        <title>Multicomponent nature underlies the extraordinary mechanical properties of spider dragline silk.</title>
        <authorList>
            <person name="Kono N."/>
            <person name="Nakamura H."/>
            <person name="Mori M."/>
            <person name="Yoshida Y."/>
            <person name="Ohtoshi R."/>
            <person name="Malay A.D."/>
            <person name="Moran D.A.P."/>
            <person name="Tomita M."/>
            <person name="Numata K."/>
            <person name="Arakawa K."/>
        </authorList>
    </citation>
    <scope>NUCLEOTIDE SEQUENCE</scope>
</reference>
<dbReference type="AlphaFoldDB" id="A0A8X6V7M2"/>